<evidence type="ECO:0000256" key="3">
    <source>
        <dbReference type="ARBA" id="ARBA00007275"/>
    </source>
</evidence>
<dbReference type="GO" id="GO:0016787">
    <property type="term" value="F:hydrolase activity"/>
    <property type="evidence" value="ECO:0007669"/>
    <property type="project" value="UniProtKB-KW"/>
</dbReference>
<evidence type="ECO:0000313" key="10">
    <source>
        <dbReference type="Proteomes" id="UP000823615"/>
    </source>
</evidence>
<dbReference type="InterPro" id="IPR000086">
    <property type="entry name" value="NUDIX_hydrolase_dom"/>
</dbReference>
<dbReference type="PROSITE" id="PS51462">
    <property type="entry name" value="NUDIX"/>
    <property type="match status" value="1"/>
</dbReference>
<name>A0A9D9H2W6_9SPIO</name>
<comment type="similarity">
    <text evidence="3">Belongs to the Nudix hydrolase family. NudK subfamily.</text>
</comment>
<dbReference type="GO" id="GO:0019693">
    <property type="term" value="P:ribose phosphate metabolic process"/>
    <property type="evidence" value="ECO:0007669"/>
    <property type="project" value="TreeGrafter"/>
</dbReference>
<dbReference type="EMBL" id="JADIMT010000104">
    <property type="protein sequence ID" value="MBO8437165.1"/>
    <property type="molecule type" value="Genomic_DNA"/>
</dbReference>
<evidence type="ECO:0000256" key="1">
    <source>
        <dbReference type="ARBA" id="ARBA00000847"/>
    </source>
</evidence>
<dbReference type="PROSITE" id="PS00893">
    <property type="entry name" value="NUDIX_BOX"/>
    <property type="match status" value="1"/>
</dbReference>
<gene>
    <name evidence="9" type="ORF">IAA97_09340</name>
</gene>
<accession>A0A9D9H2W6</accession>
<dbReference type="GO" id="GO:0006753">
    <property type="term" value="P:nucleoside phosphate metabolic process"/>
    <property type="evidence" value="ECO:0007669"/>
    <property type="project" value="TreeGrafter"/>
</dbReference>
<dbReference type="AlphaFoldDB" id="A0A9D9H2W6"/>
<sequence length="195" mass="22135">MINQALLWKTLSKKKVLDCHIFDVMTAERETEDGRKGTFVEIKSPDWVVAIPWFLKDGVPYFIMEEQFRHGSESVTREFPAGLVEKGEEDIEAAKRELMEETGIDGSFVRLGKVCPNNAFMSNRQSFFLVTDLEKKAGQSLDPDETIDVIEVPVEEVIRDMGTGLYDNGIMMMAIGFFMRYAESHPELRSKASAI</sequence>
<dbReference type="Gene3D" id="3.90.79.10">
    <property type="entry name" value="Nucleoside Triphosphate Pyrophosphohydrolase"/>
    <property type="match status" value="1"/>
</dbReference>
<dbReference type="CDD" id="cd03424">
    <property type="entry name" value="NUDIX_ADPRase_Nudt5_UGPPase_Nudt14"/>
    <property type="match status" value="1"/>
</dbReference>
<dbReference type="SUPFAM" id="SSF55811">
    <property type="entry name" value="Nudix"/>
    <property type="match status" value="1"/>
</dbReference>
<comment type="catalytic activity">
    <reaction evidence="1">
        <text>GDP-alpha-D-mannose + H2O = alpha-D-mannose 1-phosphate + GMP + 2 H(+)</text>
        <dbReference type="Rhea" id="RHEA:27978"/>
        <dbReference type="ChEBI" id="CHEBI:15377"/>
        <dbReference type="ChEBI" id="CHEBI:15378"/>
        <dbReference type="ChEBI" id="CHEBI:57527"/>
        <dbReference type="ChEBI" id="CHEBI:58115"/>
        <dbReference type="ChEBI" id="CHEBI:58409"/>
    </reaction>
</comment>
<evidence type="ECO:0000313" key="9">
    <source>
        <dbReference type="EMBL" id="MBO8437165.1"/>
    </source>
</evidence>
<dbReference type="InterPro" id="IPR015797">
    <property type="entry name" value="NUDIX_hydrolase-like_dom_sf"/>
</dbReference>
<comment type="cofactor">
    <cofactor evidence="2">
        <name>Mg(2+)</name>
        <dbReference type="ChEBI" id="CHEBI:18420"/>
    </cofactor>
</comment>
<evidence type="ECO:0000256" key="7">
    <source>
        <dbReference type="ARBA" id="ARBA00032272"/>
    </source>
</evidence>
<evidence type="ECO:0000256" key="6">
    <source>
        <dbReference type="ARBA" id="ARBA00032162"/>
    </source>
</evidence>
<reference evidence="9" key="1">
    <citation type="submission" date="2020-10" db="EMBL/GenBank/DDBJ databases">
        <authorList>
            <person name="Gilroy R."/>
        </authorList>
    </citation>
    <scope>NUCLEOTIDE SEQUENCE</scope>
    <source>
        <strain evidence="9">7293</strain>
    </source>
</reference>
<evidence type="ECO:0000256" key="2">
    <source>
        <dbReference type="ARBA" id="ARBA00001946"/>
    </source>
</evidence>
<reference evidence="9" key="2">
    <citation type="journal article" date="2021" name="PeerJ">
        <title>Extensive microbial diversity within the chicken gut microbiome revealed by metagenomics and culture.</title>
        <authorList>
            <person name="Gilroy R."/>
            <person name="Ravi A."/>
            <person name="Getino M."/>
            <person name="Pursley I."/>
            <person name="Horton D.L."/>
            <person name="Alikhan N.F."/>
            <person name="Baker D."/>
            <person name="Gharbi K."/>
            <person name="Hall N."/>
            <person name="Watson M."/>
            <person name="Adriaenssens E.M."/>
            <person name="Foster-Nyarko E."/>
            <person name="Jarju S."/>
            <person name="Secka A."/>
            <person name="Antonio M."/>
            <person name="Oren A."/>
            <person name="Chaudhuri R.R."/>
            <person name="La Ragione R."/>
            <person name="Hildebrand F."/>
            <person name="Pallen M.J."/>
        </authorList>
    </citation>
    <scope>NUCLEOTIDE SEQUENCE</scope>
    <source>
        <strain evidence="9">7293</strain>
    </source>
</reference>
<organism evidence="9 10">
    <name type="scientific">Candidatus Ornithospirochaeta stercoripullorum</name>
    <dbReference type="NCBI Taxonomy" id="2840899"/>
    <lineage>
        <taxon>Bacteria</taxon>
        <taxon>Pseudomonadati</taxon>
        <taxon>Spirochaetota</taxon>
        <taxon>Spirochaetia</taxon>
        <taxon>Spirochaetales</taxon>
        <taxon>Spirochaetaceae</taxon>
        <taxon>Spirochaetaceae incertae sedis</taxon>
        <taxon>Candidatus Ornithospirochaeta</taxon>
    </lineage>
</organism>
<protein>
    <recommendedName>
        <fullName evidence="4">GDP-mannose pyrophosphatase</fullName>
    </recommendedName>
    <alternativeName>
        <fullName evidence="6">GDP-mannose hydrolase</fullName>
    </alternativeName>
    <alternativeName>
        <fullName evidence="7">GDPMK</fullName>
    </alternativeName>
</protein>
<comment type="caution">
    <text evidence="9">The sequence shown here is derived from an EMBL/GenBank/DDBJ whole genome shotgun (WGS) entry which is preliminary data.</text>
</comment>
<evidence type="ECO:0000256" key="5">
    <source>
        <dbReference type="ARBA" id="ARBA00022801"/>
    </source>
</evidence>
<feature type="domain" description="Nudix hydrolase" evidence="8">
    <location>
        <begin position="44"/>
        <end position="179"/>
    </location>
</feature>
<evidence type="ECO:0000259" key="8">
    <source>
        <dbReference type="PROSITE" id="PS51462"/>
    </source>
</evidence>
<dbReference type="InterPro" id="IPR020084">
    <property type="entry name" value="NUDIX_hydrolase_CS"/>
</dbReference>
<keyword evidence="5 9" id="KW-0378">Hydrolase</keyword>
<evidence type="ECO:0000256" key="4">
    <source>
        <dbReference type="ARBA" id="ARBA00016377"/>
    </source>
</evidence>
<dbReference type="PANTHER" id="PTHR11839:SF18">
    <property type="entry name" value="NUDIX HYDROLASE DOMAIN-CONTAINING PROTEIN"/>
    <property type="match status" value="1"/>
</dbReference>
<dbReference type="PANTHER" id="PTHR11839">
    <property type="entry name" value="UDP/ADP-SUGAR PYROPHOSPHATASE"/>
    <property type="match status" value="1"/>
</dbReference>
<dbReference type="Proteomes" id="UP000823615">
    <property type="component" value="Unassembled WGS sequence"/>
</dbReference>
<dbReference type="Pfam" id="PF00293">
    <property type="entry name" value="NUDIX"/>
    <property type="match status" value="1"/>
</dbReference>
<proteinExistence type="inferred from homology"/>